<dbReference type="AlphaFoldDB" id="A0AAW9RX90"/>
<protein>
    <submittedName>
        <fullName evidence="1">TylF/MycF/NovP-related O-methyltransferase</fullName>
        <ecNumber evidence="1">2.1.1.-</ecNumber>
    </submittedName>
</protein>
<dbReference type="Proteomes" id="UP001378188">
    <property type="component" value="Unassembled WGS sequence"/>
</dbReference>
<gene>
    <name evidence="1" type="ORF">V3328_15220</name>
</gene>
<evidence type="ECO:0000313" key="1">
    <source>
        <dbReference type="EMBL" id="MEJ8572840.1"/>
    </source>
</evidence>
<name>A0AAW9RX90_9HYPH</name>
<dbReference type="GO" id="GO:0008168">
    <property type="term" value="F:methyltransferase activity"/>
    <property type="evidence" value="ECO:0007669"/>
    <property type="project" value="UniProtKB-KW"/>
</dbReference>
<sequence length="257" mass="28689">MNPIKAAKAGIFKGAWALGYEVRRRQDPPPHRLEVDPSYAATIASVRNYTMTPVEKIAALVDATRYIAREKVPGAFVECGVWRGGSMMAAARTLLEMGEIRDLYLFDTYAGMTEPEEVDVDLRGRTAKDRYLASAANGYNEWCYASLEDVRQNLLSTGYPKERCHFIQGDVVQTLPHKGIGEIAMLRLDTDWYESTLHELNTLYPDISVGGVLIIDDYGYWEGCKKAVDEYFAEGGPLLVAIDAIAKIAVKTESHKR</sequence>
<dbReference type="PANTHER" id="PTHR40036:SF1">
    <property type="entry name" value="MACROCIN O-METHYLTRANSFERASE"/>
    <property type="match status" value="1"/>
</dbReference>
<dbReference type="Gene3D" id="3.40.50.150">
    <property type="entry name" value="Vaccinia Virus protein VP39"/>
    <property type="match status" value="1"/>
</dbReference>
<dbReference type="EMBL" id="JAZHOF010000006">
    <property type="protein sequence ID" value="MEJ8572840.1"/>
    <property type="molecule type" value="Genomic_DNA"/>
</dbReference>
<evidence type="ECO:0000313" key="2">
    <source>
        <dbReference type="Proteomes" id="UP001378188"/>
    </source>
</evidence>
<dbReference type="InterPro" id="IPR008884">
    <property type="entry name" value="TylF_MeTrfase"/>
</dbReference>
<comment type="caution">
    <text evidence="1">The sequence shown here is derived from an EMBL/GenBank/DDBJ whole genome shotgun (WGS) entry which is preliminary data.</text>
</comment>
<dbReference type="Pfam" id="PF05711">
    <property type="entry name" value="TylF"/>
    <property type="match status" value="1"/>
</dbReference>
<reference evidence="1 2" key="1">
    <citation type="submission" date="2024-02" db="EMBL/GenBank/DDBJ databases">
        <title>Genome analysis and characterization of Microbaculum marinisediminis sp. nov., isolated from marine sediment.</title>
        <authorList>
            <person name="Du Z.-J."/>
            <person name="Ye Y.-Q."/>
            <person name="Zhang Z.-R."/>
            <person name="Yuan S.-M."/>
            <person name="Zhang X.-Y."/>
        </authorList>
    </citation>
    <scope>NUCLEOTIDE SEQUENCE [LARGE SCALE GENOMIC DNA]</scope>
    <source>
        <strain evidence="1 2">SDUM1044001</strain>
    </source>
</reference>
<keyword evidence="1" id="KW-0489">Methyltransferase</keyword>
<proteinExistence type="predicted"/>
<dbReference type="RefSeq" id="WP_340330540.1">
    <property type="nucleotide sequence ID" value="NZ_JAZHOF010000006.1"/>
</dbReference>
<organism evidence="1 2">
    <name type="scientific">Microbaculum marinum</name>
    <dbReference type="NCBI Taxonomy" id="1764581"/>
    <lineage>
        <taxon>Bacteria</taxon>
        <taxon>Pseudomonadati</taxon>
        <taxon>Pseudomonadota</taxon>
        <taxon>Alphaproteobacteria</taxon>
        <taxon>Hyphomicrobiales</taxon>
        <taxon>Tepidamorphaceae</taxon>
        <taxon>Microbaculum</taxon>
    </lineage>
</organism>
<dbReference type="GO" id="GO:0032259">
    <property type="term" value="P:methylation"/>
    <property type="evidence" value="ECO:0007669"/>
    <property type="project" value="UniProtKB-KW"/>
</dbReference>
<dbReference type="SUPFAM" id="SSF53335">
    <property type="entry name" value="S-adenosyl-L-methionine-dependent methyltransferases"/>
    <property type="match status" value="1"/>
</dbReference>
<dbReference type="InterPro" id="IPR029063">
    <property type="entry name" value="SAM-dependent_MTases_sf"/>
</dbReference>
<dbReference type="EC" id="2.1.1.-" evidence="1"/>
<keyword evidence="2" id="KW-1185">Reference proteome</keyword>
<keyword evidence="1" id="KW-0808">Transferase</keyword>
<dbReference type="PANTHER" id="PTHR40036">
    <property type="entry name" value="MACROCIN O-METHYLTRANSFERASE"/>
    <property type="match status" value="1"/>
</dbReference>
<accession>A0AAW9RX90</accession>